<dbReference type="InterPro" id="IPR013780">
    <property type="entry name" value="Glyco_hydro_b"/>
</dbReference>
<proteinExistence type="predicted"/>
<dbReference type="Pfam" id="PF22124">
    <property type="entry name" value="Glyco_hydro_95_cat"/>
    <property type="match status" value="1"/>
</dbReference>
<dbReference type="Pfam" id="PF14498">
    <property type="entry name" value="Glyco_hyd_65N_2"/>
    <property type="match status" value="1"/>
</dbReference>
<dbReference type="Gene3D" id="2.60.40.1180">
    <property type="entry name" value="Golgi alpha-mannosidase II"/>
    <property type="match status" value="1"/>
</dbReference>
<keyword evidence="6" id="KW-1185">Reference proteome</keyword>
<dbReference type="FunFam" id="1.50.10.10:FF:000028">
    <property type="entry name" value="Alpha-L-fucosidase 2"/>
    <property type="match status" value="1"/>
</dbReference>
<protein>
    <submittedName>
        <fullName evidence="5">Alpha-L-fucosidase 2</fullName>
    </submittedName>
</protein>
<name>A0A1M5IUQ3_9SPHI</name>
<evidence type="ECO:0000259" key="4">
    <source>
        <dbReference type="Pfam" id="PF22124"/>
    </source>
</evidence>
<dbReference type="Proteomes" id="UP000184287">
    <property type="component" value="Unassembled WGS sequence"/>
</dbReference>
<dbReference type="AlphaFoldDB" id="A0A1M5IUQ3"/>
<sequence>MKITQCLLLGAVFISVNADAQSNDPLKLWYDRPAKVWEEALPLGNGKTGAMVYGRVGRERIALNDNTLWSGFPDAGNNPAGPTVLPQVRKAIEEGQYDEAAVLWKKMQGPYSARYLPLGELFLQFNHTDTVPEKYQRDLSLQTAVSTLNYTIKGVSYKREIFTSFPGKALVMRITANKPGSISFATGLLSKLKFQTNVSGANASGSNELILKGKAPSFVANRDYEPKQVTYDEKEGMTFQIRLRIKNEGGSLSGSGDQLLVKNANAVTIYLTEATSFNGFDKSPGLEGKDPAIESLANMNQVFPKSYESLKAQHISDYQALFNRVKFELNPNPAVEKQTTDERLKQYAKTKNDQGLQALYYQFGRYLMIASSRPGSRPSNLQGIWNDLVQPPWGSNYTTNINTEMNYWLAENANLSECHQPLFDFMKELAVNGAKTAKVNYNIDKGWVAHHNSDLWAKTSPPGGYDWDPKGMPRWSAWPMSGAWFSTHLFEHYQFTGDKAFLKQTAYPLMKGAAEFMLQWLIRDEKTGYLVTSPSTSPENTVKIQGKEYQLSKASTMDMSILRQLFTDLIRTTEVLNIDAAFRTELTAAREKLYPFHIGQYGQVQEWFQDWDDPKDKHRHISHLFSLFPGNQISVDGTPELASAARNSLIFRGDVSTGWSMAWKINWWARLQDGNHAYKILEDAFTYIDPTLTKAQMSGGGTYPNLFDAHPPFQIDGNFGATAGITEMLLQSQDGRISLLPALPEVWQKGRIQGIKARGNFTVDINWKKGKLLSAGIKSEIGGNCRLSTLQPVKVLDSKGKVLAASGNEAKGENSNLLTQKAYLPPYQNNSKVRLEKPDIGHGYVLDFKTEKGKTYQIIAL</sequence>
<accession>A0A1M5IUQ3</accession>
<feature type="domain" description="Alpha fucosidase A-like C-terminal" evidence="3">
    <location>
        <begin position="731"/>
        <end position="806"/>
    </location>
</feature>
<dbReference type="RefSeq" id="WP_073234231.1">
    <property type="nucleotide sequence ID" value="NZ_FQUQ01000005.1"/>
</dbReference>
<dbReference type="InterPro" id="IPR049053">
    <property type="entry name" value="AFCA-like_C"/>
</dbReference>
<reference evidence="6" key="1">
    <citation type="submission" date="2016-11" db="EMBL/GenBank/DDBJ databases">
        <authorList>
            <person name="Varghese N."/>
            <person name="Submissions S."/>
        </authorList>
    </citation>
    <scope>NUCLEOTIDE SEQUENCE [LARGE SCALE GENOMIC DNA]</scope>
    <source>
        <strain evidence="6">DSM 16990</strain>
    </source>
</reference>
<dbReference type="InterPro" id="IPR008928">
    <property type="entry name" value="6-hairpin_glycosidase_sf"/>
</dbReference>
<dbReference type="InterPro" id="IPR012341">
    <property type="entry name" value="6hp_glycosidase-like_sf"/>
</dbReference>
<dbReference type="SUPFAM" id="SSF48208">
    <property type="entry name" value="Six-hairpin glycosidases"/>
    <property type="match status" value="1"/>
</dbReference>
<keyword evidence="1" id="KW-0732">Signal</keyword>
<dbReference type="EMBL" id="FQUQ01000005">
    <property type="protein sequence ID" value="SHG31503.1"/>
    <property type="molecule type" value="Genomic_DNA"/>
</dbReference>
<dbReference type="PANTHER" id="PTHR31084">
    <property type="entry name" value="ALPHA-L-FUCOSIDASE 2"/>
    <property type="match status" value="1"/>
</dbReference>
<evidence type="ECO:0000256" key="1">
    <source>
        <dbReference type="SAM" id="SignalP"/>
    </source>
</evidence>
<evidence type="ECO:0000313" key="5">
    <source>
        <dbReference type="EMBL" id="SHG31503.1"/>
    </source>
</evidence>
<feature type="domain" description="Glycosyl hydrolase family 95 N-terminal" evidence="2">
    <location>
        <begin position="28"/>
        <end position="278"/>
    </location>
</feature>
<dbReference type="GO" id="GO:0005975">
    <property type="term" value="P:carbohydrate metabolic process"/>
    <property type="evidence" value="ECO:0007669"/>
    <property type="project" value="InterPro"/>
</dbReference>
<evidence type="ECO:0000259" key="2">
    <source>
        <dbReference type="Pfam" id="PF14498"/>
    </source>
</evidence>
<dbReference type="STRING" id="288992.SAMN04488522_10555"/>
<dbReference type="PIRSF" id="PIRSF007663">
    <property type="entry name" value="UCP007663"/>
    <property type="match status" value="1"/>
</dbReference>
<dbReference type="PANTHER" id="PTHR31084:SF0">
    <property type="entry name" value="ALPHA-L-FUCOSIDASE 2"/>
    <property type="match status" value="1"/>
</dbReference>
<organism evidence="5 6">
    <name type="scientific">Pedobacter caeni</name>
    <dbReference type="NCBI Taxonomy" id="288992"/>
    <lineage>
        <taxon>Bacteria</taxon>
        <taxon>Pseudomonadati</taxon>
        <taxon>Bacteroidota</taxon>
        <taxon>Sphingobacteriia</taxon>
        <taxon>Sphingobacteriales</taxon>
        <taxon>Sphingobacteriaceae</taxon>
        <taxon>Pedobacter</taxon>
    </lineage>
</organism>
<dbReference type="InterPro" id="IPR027414">
    <property type="entry name" value="GH95_N_dom"/>
</dbReference>
<dbReference type="Gene3D" id="2.70.98.50">
    <property type="entry name" value="putative glycoside hydrolase family protein from bacillus halodurans"/>
    <property type="match status" value="1"/>
</dbReference>
<evidence type="ECO:0000313" key="6">
    <source>
        <dbReference type="Proteomes" id="UP000184287"/>
    </source>
</evidence>
<feature type="domain" description="Glycosyl hydrolase family 95 catalytic" evidence="4">
    <location>
        <begin position="306"/>
        <end position="729"/>
    </location>
</feature>
<dbReference type="InterPro" id="IPR054363">
    <property type="entry name" value="GH95_cat"/>
</dbReference>
<dbReference type="GO" id="GO:0004560">
    <property type="term" value="F:alpha-L-fucosidase activity"/>
    <property type="evidence" value="ECO:0007669"/>
    <property type="project" value="InterPro"/>
</dbReference>
<feature type="chain" id="PRO_5009911194" evidence="1">
    <location>
        <begin position="21"/>
        <end position="861"/>
    </location>
</feature>
<dbReference type="Gene3D" id="1.50.10.10">
    <property type="match status" value="1"/>
</dbReference>
<dbReference type="Pfam" id="PF21307">
    <property type="entry name" value="Glyco_hydro_95_C"/>
    <property type="match status" value="1"/>
</dbReference>
<evidence type="ECO:0000259" key="3">
    <source>
        <dbReference type="Pfam" id="PF21307"/>
    </source>
</evidence>
<feature type="signal peptide" evidence="1">
    <location>
        <begin position="1"/>
        <end position="20"/>
    </location>
</feature>
<dbReference type="OrthoDB" id="9802600at2"/>
<gene>
    <name evidence="5" type="ORF">SAMN04488522_10555</name>
</gene>
<dbReference type="InterPro" id="IPR016518">
    <property type="entry name" value="Alpha-L-fucosidase"/>
</dbReference>